<name>A0A1B1UDY2_9BRAD</name>
<protein>
    <submittedName>
        <fullName evidence="2">Uncharacterized protein</fullName>
    </submittedName>
</protein>
<evidence type="ECO:0000256" key="1">
    <source>
        <dbReference type="SAM" id="MobiDB-lite"/>
    </source>
</evidence>
<accession>A0A1B1UDY2</accession>
<evidence type="ECO:0000313" key="3">
    <source>
        <dbReference type="Proteomes" id="UP000092839"/>
    </source>
</evidence>
<reference evidence="2 3" key="1">
    <citation type="submission" date="2016-07" db="EMBL/GenBank/DDBJ databases">
        <title>Complete genome sequence of Bradyrhizobium icense LMTR 13T, a potential inoculant strain isolated from lima bean (Phaseolus lunatus) in Peru.</title>
        <authorList>
            <person name="Ormeno-Orrillo E."/>
            <person name="Duran D."/>
            <person name="Rogel M.A."/>
            <person name="Rey L."/>
            <person name="Imperial J."/>
            <person name="Ruiz-Argueso T."/>
            <person name="Martinez-Romero E."/>
        </authorList>
    </citation>
    <scope>NUCLEOTIDE SEQUENCE [LARGE SCALE GENOMIC DNA]</scope>
    <source>
        <strain evidence="2 3">LMTR 13</strain>
    </source>
</reference>
<gene>
    <name evidence="2" type="ORF">LMTR13_13050</name>
</gene>
<dbReference type="AlphaFoldDB" id="A0A1B1UDY2"/>
<feature type="region of interest" description="Disordered" evidence="1">
    <location>
        <begin position="1"/>
        <end position="24"/>
    </location>
</feature>
<evidence type="ECO:0000313" key="2">
    <source>
        <dbReference type="EMBL" id="ANW00964.1"/>
    </source>
</evidence>
<dbReference type="KEGG" id="bic:LMTR13_13050"/>
<keyword evidence="3" id="KW-1185">Reference proteome</keyword>
<organism evidence="2 3">
    <name type="scientific">Bradyrhizobium icense</name>
    <dbReference type="NCBI Taxonomy" id="1274631"/>
    <lineage>
        <taxon>Bacteria</taxon>
        <taxon>Pseudomonadati</taxon>
        <taxon>Pseudomonadota</taxon>
        <taxon>Alphaproteobacteria</taxon>
        <taxon>Hyphomicrobiales</taxon>
        <taxon>Nitrobacteraceae</taxon>
        <taxon>Bradyrhizobium</taxon>
    </lineage>
</organism>
<proteinExistence type="predicted"/>
<dbReference type="EMBL" id="CP016428">
    <property type="protein sequence ID" value="ANW00964.1"/>
    <property type="molecule type" value="Genomic_DNA"/>
</dbReference>
<sequence>MTRSPLLGEHTDKSSARFSASAITRSPKSTISGALEPPRKQAANEQSGILEYKGRRLPAAFFILECQHVDLLLQCKRPIAAMQTMPLFSGIWYT</sequence>
<dbReference type="Proteomes" id="UP000092839">
    <property type="component" value="Chromosome"/>
</dbReference>